<reference evidence="11 12" key="1">
    <citation type="submission" date="2020-04" db="EMBL/GenBank/DDBJ databases">
        <authorList>
            <person name="Liu S."/>
        </authorList>
    </citation>
    <scope>NUCLEOTIDE SEQUENCE [LARGE SCALE GENOMIC DNA]</scope>
    <source>
        <strain evidence="11 12">CGMCC 1.15091</strain>
    </source>
</reference>
<evidence type="ECO:0000256" key="1">
    <source>
        <dbReference type="ARBA" id="ARBA00012513"/>
    </source>
</evidence>
<organism evidence="11 12">
    <name type="scientific">Arthrobacter deserti</name>
    <dbReference type="NCBI Taxonomy" id="1742687"/>
    <lineage>
        <taxon>Bacteria</taxon>
        <taxon>Bacillati</taxon>
        <taxon>Actinomycetota</taxon>
        <taxon>Actinomycetes</taxon>
        <taxon>Micrococcales</taxon>
        <taxon>Micrococcaceae</taxon>
        <taxon>Arthrobacter</taxon>
    </lineage>
</organism>
<dbReference type="InterPro" id="IPR000719">
    <property type="entry name" value="Prot_kinase_dom"/>
</dbReference>
<evidence type="ECO:0000256" key="2">
    <source>
        <dbReference type="ARBA" id="ARBA00022527"/>
    </source>
</evidence>
<dbReference type="EMBL" id="JAAZSR010000068">
    <property type="protein sequence ID" value="NKX50183.1"/>
    <property type="molecule type" value="Genomic_DNA"/>
</dbReference>
<sequence>MDAEERRTGPADGEDGAEPPRPEAEGLRTVRWLGRGASASVWLVGADDGTEFALKVYGRQDPDPPDAELVLLGGVEHEHLVKSYRRVATNLGPGLLLTFAAGGSLAALVAARGPLSAGGAVTVLTPLGQVLAFLHGQGIVHGDLSPGNVLFTASGKPLLADLGSGRTAGPASPRHGATPGFQPAGAEGGGEDQDIYALAALGWYALTGRVPAASGVRPPLKLLCPSVPPELVELLEEGLDEDPGRRPSAAEFASRVYRCAAAEPLDLAGAVHPSVSPRLLTRRQVQAPERERLRRRRAADRTRTAGGRRDPGQLLLAGTALTAALGLAIALGGMLAGGPAPRAGASAAPATAQPPAPAGSAALPTARPVPGRIAGALESPDPAAALAGLAWLRTEAIRTRNEGLLQDVNQAGSPAMRADRKVIAALKSGDSWLSGLEASVEAVELVAASGTEAVLSAVVTTSAFQQHSGSGGLVRKVAAPKQQQLKNRLERGGGRWLIRDVLPPRE</sequence>
<keyword evidence="12" id="KW-1185">Reference proteome</keyword>
<feature type="compositionally biased region" description="Basic and acidic residues" evidence="8">
    <location>
        <begin position="299"/>
        <end position="311"/>
    </location>
</feature>
<accession>A0ABX1JLK8</accession>
<feature type="region of interest" description="Disordered" evidence="8">
    <location>
        <begin position="340"/>
        <end position="367"/>
    </location>
</feature>
<feature type="region of interest" description="Disordered" evidence="8">
    <location>
        <begin position="1"/>
        <end position="26"/>
    </location>
</feature>
<keyword evidence="9" id="KW-0812">Transmembrane</keyword>
<comment type="caution">
    <text evidence="11">The sequence shown here is derived from an EMBL/GenBank/DDBJ whole genome shotgun (WGS) entry which is preliminary data.</text>
</comment>
<dbReference type="InterPro" id="IPR011009">
    <property type="entry name" value="Kinase-like_dom_sf"/>
</dbReference>
<dbReference type="PROSITE" id="PS00107">
    <property type="entry name" value="PROTEIN_KINASE_ATP"/>
    <property type="match status" value="1"/>
</dbReference>
<dbReference type="SUPFAM" id="SSF56112">
    <property type="entry name" value="Protein kinase-like (PK-like)"/>
    <property type="match status" value="1"/>
</dbReference>
<evidence type="ECO:0000256" key="3">
    <source>
        <dbReference type="ARBA" id="ARBA00022679"/>
    </source>
</evidence>
<evidence type="ECO:0000256" key="4">
    <source>
        <dbReference type="ARBA" id="ARBA00022741"/>
    </source>
</evidence>
<evidence type="ECO:0000313" key="11">
    <source>
        <dbReference type="EMBL" id="NKX50183.1"/>
    </source>
</evidence>
<protein>
    <recommendedName>
        <fullName evidence="1">non-specific serine/threonine protein kinase</fullName>
        <ecNumber evidence="1">2.7.11.1</ecNumber>
    </recommendedName>
</protein>
<dbReference type="PROSITE" id="PS00109">
    <property type="entry name" value="PROTEIN_KINASE_TYR"/>
    <property type="match status" value="1"/>
</dbReference>
<evidence type="ECO:0000256" key="8">
    <source>
        <dbReference type="SAM" id="MobiDB-lite"/>
    </source>
</evidence>
<proteinExistence type="predicted"/>
<dbReference type="GO" id="GO:0016301">
    <property type="term" value="F:kinase activity"/>
    <property type="evidence" value="ECO:0007669"/>
    <property type="project" value="UniProtKB-KW"/>
</dbReference>
<dbReference type="Gene3D" id="1.10.510.10">
    <property type="entry name" value="Transferase(Phosphotransferase) domain 1"/>
    <property type="match status" value="1"/>
</dbReference>
<keyword evidence="3" id="KW-0808">Transferase</keyword>
<keyword evidence="5 11" id="KW-0418">Kinase</keyword>
<evidence type="ECO:0000256" key="7">
    <source>
        <dbReference type="PROSITE-ProRule" id="PRU10141"/>
    </source>
</evidence>
<evidence type="ECO:0000313" key="12">
    <source>
        <dbReference type="Proteomes" id="UP000523795"/>
    </source>
</evidence>
<evidence type="ECO:0000256" key="6">
    <source>
        <dbReference type="ARBA" id="ARBA00022840"/>
    </source>
</evidence>
<keyword evidence="9" id="KW-1133">Transmembrane helix</keyword>
<evidence type="ECO:0000259" key="10">
    <source>
        <dbReference type="PROSITE" id="PS50011"/>
    </source>
</evidence>
<dbReference type="InterPro" id="IPR017441">
    <property type="entry name" value="Protein_kinase_ATP_BS"/>
</dbReference>
<name>A0ABX1JLK8_9MICC</name>
<dbReference type="Proteomes" id="UP000523795">
    <property type="component" value="Unassembled WGS sequence"/>
</dbReference>
<dbReference type="Pfam" id="PF00069">
    <property type="entry name" value="Pkinase"/>
    <property type="match status" value="1"/>
</dbReference>
<keyword evidence="2" id="KW-0723">Serine/threonine-protein kinase</keyword>
<feature type="domain" description="Protein kinase" evidence="10">
    <location>
        <begin position="27"/>
        <end position="275"/>
    </location>
</feature>
<dbReference type="PANTHER" id="PTHR43289:SF6">
    <property type="entry name" value="SERINE_THREONINE-PROTEIN KINASE NEKL-3"/>
    <property type="match status" value="1"/>
</dbReference>
<evidence type="ECO:0000256" key="5">
    <source>
        <dbReference type="ARBA" id="ARBA00022777"/>
    </source>
</evidence>
<dbReference type="InterPro" id="IPR008266">
    <property type="entry name" value="Tyr_kinase_AS"/>
</dbReference>
<feature type="region of interest" description="Disordered" evidence="8">
    <location>
        <begin position="279"/>
        <end position="312"/>
    </location>
</feature>
<evidence type="ECO:0000256" key="9">
    <source>
        <dbReference type="SAM" id="Phobius"/>
    </source>
</evidence>
<keyword evidence="6 7" id="KW-0067">ATP-binding</keyword>
<keyword evidence="9" id="KW-0472">Membrane</keyword>
<feature type="region of interest" description="Disordered" evidence="8">
    <location>
        <begin position="162"/>
        <end position="189"/>
    </location>
</feature>
<dbReference type="SMART" id="SM00220">
    <property type="entry name" value="S_TKc"/>
    <property type="match status" value="1"/>
</dbReference>
<gene>
    <name evidence="11" type="ORF">HER39_06285</name>
</gene>
<feature type="binding site" evidence="7">
    <location>
        <position position="55"/>
    </location>
    <ligand>
        <name>ATP</name>
        <dbReference type="ChEBI" id="CHEBI:30616"/>
    </ligand>
</feature>
<feature type="transmembrane region" description="Helical" evidence="9">
    <location>
        <begin position="314"/>
        <end position="336"/>
    </location>
</feature>
<dbReference type="PROSITE" id="PS50011">
    <property type="entry name" value="PROTEIN_KINASE_DOM"/>
    <property type="match status" value="1"/>
</dbReference>
<feature type="compositionally biased region" description="Low complexity" evidence="8">
    <location>
        <begin position="340"/>
        <end position="351"/>
    </location>
</feature>
<keyword evidence="4 7" id="KW-0547">Nucleotide-binding</keyword>
<dbReference type="PANTHER" id="PTHR43289">
    <property type="entry name" value="MITOGEN-ACTIVATED PROTEIN KINASE KINASE KINASE 20-RELATED"/>
    <property type="match status" value="1"/>
</dbReference>
<dbReference type="EC" id="2.7.11.1" evidence="1"/>